<dbReference type="KEGG" id="rba:RB6178"/>
<dbReference type="EnsemblBacteria" id="CAD74652">
    <property type="protein sequence ID" value="CAD74652"/>
    <property type="gene ID" value="RB6178"/>
</dbReference>
<dbReference type="HOGENOM" id="CLU_3275765_0_0_0"/>
<gene>
    <name evidence="1" type="ordered locus">RB6178</name>
</gene>
<sequence>MIVSSHSTAVTPNSFGGEVAFAGPNTRRVFGFTVGRQRRMS</sequence>
<dbReference type="AlphaFoldDB" id="Q7UQP8"/>
<evidence type="ECO:0000313" key="2">
    <source>
        <dbReference type="Proteomes" id="UP000001025"/>
    </source>
</evidence>
<dbReference type="STRING" id="243090.RB6178"/>
<dbReference type="EMBL" id="BX294143">
    <property type="protein sequence ID" value="CAD74652.1"/>
    <property type="molecule type" value="Genomic_DNA"/>
</dbReference>
<evidence type="ECO:0000313" key="1">
    <source>
        <dbReference type="EMBL" id="CAD74652.1"/>
    </source>
</evidence>
<reference evidence="1 2" key="1">
    <citation type="journal article" date="2003" name="Proc. Natl. Acad. Sci. U.S.A.">
        <title>Complete genome sequence of the marine planctomycete Pirellula sp. strain 1.</title>
        <authorList>
            <person name="Gloeckner F.O."/>
            <person name="Kube M."/>
            <person name="Bauer M."/>
            <person name="Teeling H."/>
            <person name="Lombardot T."/>
            <person name="Ludwig W."/>
            <person name="Gade D."/>
            <person name="Beck A."/>
            <person name="Borzym K."/>
            <person name="Heitmann K."/>
            <person name="Rabus R."/>
            <person name="Schlesner H."/>
            <person name="Amann R."/>
            <person name="Reinhardt R."/>
        </authorList>
    </citation>
    <scope>NUCLEOTIDE SEQUENCE [LARGE SCALE GENOMIC DNA]</scope>
    <source>
        <strain evidence="2">DSM 10527 / NCIMB 13988 / SH1</strain>
    </source>
</reference>
<proteinExistence type="predicted"/>
<accession>Q7UQP8</accession>
<name>Q7UQP8_RHOBA</name>
<dbReference type="Proteomes" id="UP000001025">
    <property type="component" value="Chromosome"/>
</dbReference>
<organism evidence="1 2">
    <name type="scientific">Rhodopirellula baltica (strain DSM 10527 / NCIMB 13988 / SH1)</name>
    <dbReference type="NCBI Taxonomy" id="243090"/>
    <lineage>
        <taxon>Bacteria</taxon>
        <taxon>Pseudomonadati</taxon>
        <taxon>Planctomycetota</taxon>
        <taxon>Planctomycetia</taxon>
        <taxon>Pirellulales</taxon>
        <taxon>Pirellulaceae</taxon>
        <taxon>Rhodopirellula</taxon>
    </lineage>
</organism>
<protein>
    <submittedName>
        <fullName evidence="1">Uncharacterized protein</fullName>
    </submittedName>
</protein>
<keyword evidence="2" id="KW-1185">Reference proteome</keyword>
<dbReference type="InParanoid" id="Q7UQP8"/>